<evidence type="ECO:0000313" key="1">
    <source>
        <dbReference type="EMBL" id="KAF8704954.1"/>
    </source>
</evidence>
<sequence>MATCELSMKLLIDTKSQKVCFAEAGNDVFEFLSSLLCLPLSTIINLLTKERMVGSIGNVLDSVRELDAKYVISSQSKEPYLSPDVAPKVLSPLQQLLDAPLNANGKFFRCEGMKNTYNSTLTACGYFSSINGVICPRCSKSMCLTMNYVKGDSLVAGTATYTVKDDLSVTPASSVSSVALLAQCGVKDLSTLEERTVKIGKEEALDIVLASLKSKTVLTDVFLQKRKARCKKETAA</sequence>
<evidence type="ECO:0000313" key="2">
    <source>
        <dbReference type="Proteomes" id="UP000636709"/>
    </source>
</evidence>
<accession>A0A835EQ43</accession>
<dbReference type="InterPro" id="IPR007750">
    <property type="entry name" value="DUF674"/>
</dbReference>
<dbReference type="AlphaFoldDB" id="A0A835EQ43"/>
<dbReference type="PANTHER" id="PTHR33103:SF45">
    <property type="entry name" value="OS01G0154600 PROTEIN"/>
    <property type="match status" value="1"/>
</dbReference>
<dbReference type="EMBL" id="JACEFO010001770">
    <property type="protein sequence ID" value="KAF8704954.1"/>
    <property type="molecule type" value="Genomic_DNA"/>
</dbReference>
<protein>
    <submittedName>
        <fullName evidence="1">Uncharacterized protein</fullName>
    </submittedName>
</protein>
<name>A0A835EQ43_9POAL</name>
<keyword evidence="2" id="KW-1185">Reference proteome</keyword>
<dbReference type="Pfam" id="PF05056">
    <property type="entry name" value="DUF674"/>
    <property type="match status" value="1"/>
</dbReference>
<reference evidence="1" key="1">
    <citation type="submission" date="2020-07" db="EMBL/GenBank/DDBJ databases">
        <title>Genome sequence and genetic diversity analysis of an under-domesticated orphan crop, white fonio (Digitaria exilis).</title>
        <authorList>
            <person name="Bennetzen J.L."/>
            <person name="Chen S."/>
            <person name="Ma X."/>
            <person name="Wang X."/>
            <person name="Yssel A.E.J."/>
            <person name="Chaluvadi S.R."/>
            <person name="Johnson M."/>
            <person name="Gangashetty P."/>
            <person name="Hamidou F."/>
            <person name="Sanogo M.D."/>
            <person name="Zwaenepoel A."/>
            <person name="Wallace J."/>
            <person name="Van De Peer Y."/>
            <person name="Van Deynze A."/>
        </authorList>
    </citation>
    <scope>NUCLEOTIDE SEQUENCE</scope>
    <source>
        <tissue evidence="1">Leaves</tissue>
    </source>
</reference>
<dbReference type="Proteomes" id="UP000636709">
    <property type="component" value="Unassembled WGS sequence"/>
</dbReference>
<dbReference type="OrthoDB" id="2014278at2759"/>
<comment type="caution">
    <text evidence="1">The sequence shown here is derived from an EMBL/GenBank/DDBJ whole genome shotgun (WGS) entry which is preliminary data.</text>
</comment>
<organism evidence="1 2">
    <name type="scientific">Digitaria exilis</name>
    <dbReference type="NCBI Taxonomy" id="1010633"/>
    <lineage>
        <taxon>Eukaryota</taxon>
        <taxon>Viridiplantae</taxon>
        <taxon>Streptophyta</taxon>
        <taxon>Embryophyta</taxon>
        <taxon>Tracheophyta</taxon>
        <taxon>Spermatophyta</taxon>
        <taxon>Magnoliopsida</taxon>
        <taxon>Liliopsida</taxon>
        <taxon>Poales</taxon>
        <taxon>Poaceae</taxon>
        <taxon>PACMAD clade</taxon>
        <taxon>Panicoideae</taxon>
        <taxon>Panicodae</taxon>
        <taxon>Paniceae</taxon>
        <taxon>Anthephorinae</taxon>
        <taxon>Digitaria</taxon>
    </lineage>
</organism>
<dbReference type="PANTHER" id="PTHR33103">
    <property type="entry name" value="OS01G0153900 PROTEIN"/>
    <property type="match status" value="1"/>
</dbReference>
<dbReference type="Gramene" id="Dexi5B01G0006510.1">
    <property type="protein sequence ID" value="Dexi5B01G0006510.1:cds"/>
    <property type="gene ID" value="Dexi5B01G0006510"/>
</dbReference>
<proteinExistence type="predicted"/>
<gene>
    <name evidence="1" type="ORF">HU200_031199</name>
</gene>